<protein>
    <submittedName>
        <fullName evidence="2">Uncharacterized protein</fullName>
    </submittedName>
</protein>
<keyword evidence="3" id="KW-1185">Reference proteome</keyword>
<reference evidence="2" key="1">
    <citation type="submission" date="2020-08" db="EMBL/GenBank/DDBJ databases">
        <title>Multicomponent nature underlies the extraordinary mechanical properties of spider dragline silk.</title>
        <authorList>
            <person name="Kono N."/>
            <person name="Nakamura H."/>
            <person name="Mori M."/>
            <person name="Yoshida Y."/>
            <person name="Ohtoshi R."/>
            <person name="Malay A.D."/>
            <person name="Moran D.A.P."/>
            <person name="Tomita M."/>
            <person name="Numata K."/>
            <person name="Arakawa K."/>
        </authorList>
    </citation>
    <scope>NUCLEOTIDE SEQUENCE</scope>
</reference>
<proteinExistence type="predicted"/>
<evidence type="ECO:0000256" key="1">
    <source>
        <dbReference type="SAM" id="MobiDB-lite"/>
    </source>
</evidence>
<name>A0A8X6RLZ4_TRICX</name>
<accession>A0A8X6RLZ4</accession>
<feature type="region of interest" description="Disordered" evidence="1">
    <location>
        <begin position="74"/>
        <end position="111"/>
    </location>
</feature>
<feature type="compositionally biased region" description="Basic residues" evidence="1">
    <location>
        <begin position="99"/>
        <end position="111"/>
    </location>
</feature>
<organism evidence="2 3">
    <name type="scientific">Trichonephila clavipes</name>
    <name type="common">Golden silk orbweaver</name>
    <name type="synonym">Nephila clavipes</name>
    <dbReference type="NCBI Taxonomy" id="2585209"/>
    <lineage>
        <taxon>Eukaryota</taxon>
        <taxon>Metazoa</taxon>
        <taxon>Ecdysozoa</taxon>
        <taxon>Arthropoda</taxon>
        <taxon>Chelicerata</taxon>
        <taxon>Arachnida</taxon>
        <taxon>Araneae</taxon>
        <taxon>Araneomorphae</taxon>
        <taxon>Entelegynae</taxon>
        <taxon>Araneoidea</taxon>
        <taxon>Nephilidae</taxon>
        <taxon>Trichonephila</taxon>
    </lineage>
</organism>
<gene>
    <name evidence="2" type="ORF">TNCV_244421</name>
</gene>
<comment type="caution">
    <text evidence="2">The sequence shown here is derived from an EMBL/GenBank/DDBJ whole genome shotgun (WGS) entry which is preliminary data.</text>
</comment>
<evidence type="ECO:0000313" key="3">
    <source>
        <dbReference type="Proteomes" id="UP000887159"/>
    </source>
</evidence>
<evidence type="ECO:0000313" key="2">
    <source>
        <dbReference type="EMBL" id="GFX96655.1"/>
    </source>
</evidence>
<dbReference type="AlphaFoldDB" id="A0A8X6RLZ4"/>
<sequence>MGSLIEDAVQGVRDGDALGVSFMTCLQDPGLNTDQSEQTCQQTMIAASNAVTFGVTQTSAAKCRAAPQMLKKSLVPGRPGIDQQEPDAGKNPANLSHRAPQKHLNKKFIIQ</sequence>
<dbReference type="Proteomes" id="UP000887159">
    <property type="component" value="Unassembled WGS sequence"/>
</dbReference>
<dbReference type="EMBL" id="BMAU01021193">
    <property type="protein sequence ID" value="GFX96655.1"/>
    <property type="molecule type" value="Genomic_DNA"/>
</dbReference>